<keyword evidence="2" id="KW-1185">Reference proteome</keyword>
<reference evidence="1 2" key="1">
    <citation type="journal article" date="2019" name="Sci. Rep.">
        <title>Orb-weaving spider Araneus ventricosus genome elucidates the spidroin gene catalogue.</title>
        <authorList>
            <person name="Kono N."/>
            <person name="Nakamura H."/>
            <person name="Ohtoshi R."/>
            <person name="Moran D.A.P."/>
            <person name="Shinohara A."/>
            <person name="Yoshida Y."/>
            <person name="Fujiwara M."/>
            <person name="Mori M."/>
            <person name="Tomita M."/>
            <person name="Arakawa K."/>
        </authorList>
    </citation>
    <scope>NUCLEOTIDE SEQUENCE [LARGE SCALE GENOMIC DNA]</scope>
</reference>
<dbReference type="Proteomes" id="UP000499080">
    <property type="component" value="Unassembled WGS sequence"/>
</dbReference>
<gene>
    <name evidence="1" type="ORF">AVEN_260840_1</name>
</gene>
<evidence type="ECO:0000313" key="2">
    <source>
        <dbReference type="Proteomes" id="UP000499080"/>
    </source>
</evidence>
<comment type="caution">
    <text evidence="1">The sequence shown here is derived from an EMBL/GenBank/DDBJ whole genome shotgun (WGS) entry which is preliminary data.</text>
</comment>
<name>A0A4Y2M1B4_ARAVE</name>
<accession>A0A4Y2M1B4</accession>
<sequence length="123" mass="14272">MFLDGQSTCRRLSHSGFAPQRRSLRHRRTEISLTVWHVLQFRCFLYSSSALAYRTLVSRLTRASVLLFVIFFFGTGVQELVSRCDACFSSAVSYILPRHWRTELWSHGMTRASVPLVLIFRGR</sequence>
<evidence type="ECO:0000313" key="1">
    <source>
        <dbReference type="EMBL" id="GBN20374.1"/>
    </source>
</evidence>
<protein>
    <submittedName>
        <fullName evidence="1">Uncharacterized protein</fullName>
    </submittedName>
</protein>
<dbReference type="AlphaFoldDB" id="A0A4Y2M1B4"/>
<organism evidence="1 2">
    <name type="scientific">Araneus ventricosus</name>
    <name type="common">Orbweaver spider</name>
    <name type="synonym">Epeira ventricosa</name>
    <dbReference type="NCBI Taxonomy" id="182803"/>
    <lineage>
        <taxon>Eukaryota</taxon>
        <taxon>Metazoa</taxon>
        <taxon>Ecdysozoa</taxon>
        <taxon>Arthropoda</taxon>
        <taxon>Chelicerata</taxon>
        <taxon>Arachnida</taxon>
        <taxon>Araneae</taxon>
        <taxon>Araneomorphae</taxon>
        <taxon>Entelegynae</taxon>
        <taxon>Araneoidea</taxon>
        <taxon>Araneidae</taxon>
        <taxon>Araneus</taxon>
    </lineage>
</organism>
<dbReference type="EMBL" id="BGPR01006607">
    <property type="protein sequence ID" value="GBN20374.1"/>
    <property type="molecule type" value="Genomic_DNA"/>
</dbReference>
<proteinExistence type="predicted"/>